<gene>
    <name evidence="2" type="ordered locus">Rta_11370</name>
</gene>
<dbReference type="SMART" id="SM00966">
    <property type="entry name" value="SpoVT_AbrB"/>
    <property type="match status" value="1"/>
</dbReference>
<dbReference type="GO" id="GO:0003677">
    <property type="term" value="F:DNA binding"/>
    <property type="evidence" value="ECO:0007669"/>
    <property type="project" value="InterPro"/>
</dbReference>
<dbReference type="STRING" id="365046.Rta_11370"/>
<dbReference type="AlphaFoldDB" id="F5Y104"/>
<dbReference type="Proteomes" id="UP000008385">
    <property type="component" value="Chromosome"/>
</dbReference>
<name>F5Y104_RAMTT</name>
<dbReference type="InterPro" id="IPR007159">
    <property type="entry name" value="SpoVT-AbrB_dom"/>
</dbReference>
<dbReference type="Pfam" id="PF04014">
    <property type="entry name" value="MazE_antitoxin"/>
    <property type="match status" value="1"/>
</dbReference>
<sequence length="100" mass="11400">MIFRFLTYHQKSDDSPLSMTTARLRERRQITLPSEVVEAARLEVDDALDVRFVNGVIELVPLRAGKGVSDMSRFLGAARGHYGKDSRAMDKYVQDLRDGW</sequence>
<dbReference type="KEGG" id="rta:Rta_11370"/>
<accession>F5Y104</accession>
<evidence type="ECO:0000313" key="2">
    <source>
        <dbReference type="EMBL" id="AEG92222.1"/>
    </source>
</evidence>
<evidence type="ECO:0000313" key="3">
    <source>
        <dbReference type="Proteomes" id="UP000008385"/>
    </source>
</evidence>
<evidence type="ECO:0000259" key="1">
    <source>
        <dbReference type="SMART" id="SM00966"/>
    </source>
</evidence>
<dbReference type="HOGENOM" id="CLU_2303707_0_0_4"/>
<feature type="domain" description="SpoVT-AbrB" evidence="1">
    <location>
        <begin position="22"/>
        <end position="67"/>
    </location>
</feature>
<proteinExistence type="predicted"/>
<keyword evidence="3" id="KW-1185">Reference proteome</keyword>
<dbReference type="SUPFAM" id="SSF89447">
    <property type="entry name" value="AbrB/MazE/MraZ-like"/>
    <property type="match status" value="1"/>
</dbReference>
<dbReference type="EMBL" id="CP000245">
    <property type="protein sequence ID" value="AEG92222.1"/>
    <property type="molecule type" value="Genomic_DNA"/>
</dbReference>
<dbReference type="InterPro" id="IPR037914">
    <property type="entry name" value="SpoVT-AbrB_sf"/>
</dbReference>
<organism evidence="2 3">
    <name type="scientific">Ramlibacter tataouinensis (strain ATCC BAA-407 / DSM 14655 / LMG 21543 / TTB310)</name>
    <dbReference type="NCBI Taxonomy" id="365046"/>
    <lineage>
        <taxon>Bacteria</taxon>
        <taxon>Pseudomonadati</taxon>
        <taxon>Pseudomonadota</taxon>
        <taxon>Betaproteobacteria</taxon>
        <taxon>Burkholderiales</taxon>
        <taxon>Comamonadaceae</taxon>
        <taxon>Ramlibacter</taxon>
    </lineage>
</organism>
<protein>
    <recommendedName>
        <fullName evidence="1">SpoVT-AbrB domain-containing protein</fullName>
    </recommendedName>
</protein>
<reference evidence="2 3" key="2">
    <citation type="journal article" date="2011" name="PLoS ONE">
        <title>The Cyst-Dividing Bacterium Ramlibacter tataouinensis TTB310 Genome Reveals a Well-Stocked Toolbox for Adaptation to a Desert Environment.</title>
        <authorList>
            <person name="De Luca G."/>
            <person name="Barakat M."/>
            <person name="Ortet P."/>
            <person name="Fochesato S."/>
            <person name="Jourlin-Castelli C."/>
            <person name="Ansaldi M."/>
            <person name="Py B."/>
            <person name="Fichant G."/>
            <person name="Coutinho P.M."/>
            <person name="Voulhoux R."/>
            <person name="Bastien O."/>
            <person name="Marechal E."/>
            <person name="Henrissat B."/>
            <person name="Quentin Y."/>
            <person name="Noirot P."/>
            <person name="Filloux A."/>
            <person name="Mejean V."/>
            <person name="Dubow M.S."/>
            <person name="Barras F."/>
            <person name="Barbe V."/>
            <person name="Weissenbach J."/>
            <person name="Mihalcescu I."/>
            <person name="Vermeglio A."/>
            <person name="Achouak W."/>
            <person name="Heulin T."/>
        </authorList>
    </citation>
    <scope>NUCLEOTIDE SEQUENCE [LARGE SCALE GENOMIC DNA]</scope>
    <source>
        <strain evidence="3">ATCC BAA-407 / DSM 14655 / LMG 21543 / TTB310</strain>
    </source>
</reference>
<reference evidence="3" key="1">
    <citation type="submission" date="2006-01" db="EMBL/GenBank/DDBJ databases">
        <title>Genome of the cyst-dividing bacterium Ramlibacter tataouinensis.</title>
        <authorList>
            <person name="Barakat M."/>
            <person name="Ortet P."/>
            <person name="De Luca G."/>
            <person name="Jourlin-Castelli C."/>
            <person name="Ansaldi M."/>
            <person name="Py B."/>
            <person name="Fichant G."/>
            <person name="Coutinho P."/>
            <person name="Voulhoux R."/>
            <person name="Bastien O."/>
            <person name="Roy S."/>
            <person name="Marechal E."/>
            <person name="Henrissat B."/>
            <person name="Quentin Y."/>
            <person name="Noirot P."/>
            <person name="Filloux A."/>
            <person name="Mejean V."/>
            <person name="DuBow M."/>
            <person name="Barras F."/>
            <person name="Heulin T."/>
        </authorList>
    </citation>
    <scope>NUCLEOTIDE SEQUENCE [LARGE SCALE GENOMIC DNA]</scope>
    <source>
        <strain evidence="3">ATCC BAA-407 / DSM 14655 / LMG 21543 / TTB310</strain>
    </source>
</reference>